<evidence type="ECO:0000313" key="1">
    <source>
        <dbReference type="EMBL" id="MDA7087968.1"/>
    </source>
</evidence>
<sequence>MKLQNTHLLIVAALALMTNGFSLLGLNHGSAGALARNIECVSSISRNIQVAEMLKQLTGNPPCKPQMTSAGPFSFS</sequence>
<reference evidence="1 2" key="1">
    <citation type="submission" date="2023-01" db="EMBL/GenBank/DDBJ databases">
        <title>Pseudomonas SA3-5T sp. nov., isolated from tidal flat sediment.</title>
        <authorList>
            <person name="Kim H.S."/>
            <person name="Kim J.-S."/>
            <person name="Suh M.K."/>
            <person name="Eom M.K."/>
            <person name="Lee J.-S."/>
        </authorList>
    </citation>
    <scope>NUCLEOTIDE SEQUENCE [LARGE SCALE GENOMIC DNA]</scope>
    <source>
        <strain evidence="1 2">SA3-5</strain>
    </source>
</reference>
<name>A0ABT4XIC2_9PSED</name>
<evidence type="ECO:0008006" key="3">
    <source>
        <dbReference type="Google" id="ProtNLM"/>
    </source>
</evidence>
<keyword evidence="2" id="KW-1185">Reference proteome</keyword>
<protein>
    <recommendedName>
        <fullName evidence="3">Secreted protein</fullName>
    </recommendedName>
</protein>
<proteinExistence type="predicted"/>
<accession>A0ABT4XIC2</accession>
<dbReference type="EMBL" id="JAQJZJ010000007">
    <property type="protein sequence ID" value="MDA7087968.1"/>
    <property type="molecule type" value="Genomic_DNA"/>
</dbReference>
<dbReference type="RefSeq" id="WP_271348828.1">
    <property type="nucleotide sequence ID" value="NZ_JAQJZJ010000007.1"/>
</dbReference>
<dbReference type="Proteomes" id="UP001212042">
    <property type="component" value="Unassembled WGS sequence"/>
</dbReference>
<evidence type="ECO:0000313" key="2">
    <source>
        <dbReference type="Proteomes" id="UP001212042"/>
    </source>
</evidence>
<gene>
    <name evidence="1" type="ORF">PH586_16365</name>
</gene>
<organism evidence="1 2">
    <name type="scientific">Pseudomonas aestuarii</name>
    <dbReference type="NCBI Taxonomy" id="3018340"/>
    <lineage>
        <taxon>Bacteria</taxon>
        <taxon>Pseudomonadati</taxon>
        <taxon>Pseudomonadota</taxon>
        <taxon>Gammaproteobacteria</taxon>
        <taxon>Pseudomonadales</taxon>
        <taxon>Pseudomonadaceae</taxon>
        <taxon>Pseudomonas</taxon>
    </lineage>
</organism>
<comment type="caution">
    <text evidence="1">The sequence shown here is derived from an EMBL/GenBank/DDBJ whole genome shotgun (WGS) entry which is preliminary data.</text>
</comment>